<feature type="compositionally biased region" description="Basic and acidic residues" evidence="1">
    <location>
        <begin position="161"/>
        <end position="172"/>
    </location>
</feature>
<evidence type="ECO:0000313" key="2">
    <source>
        <dbReference type="EMBL" id="KAI3428718.1"/>
    </source>
</evidence>
<dbReference type="EMBL" id="SIDB01000009">
    <property type="protein sequence ID" value="KAI3428718.1"/>
    <property type="molecule type" value="Genomic_DNA"/>
</dbReference>
<evidence type="ECO:0000313" key="3">
    <source>
        <dbReference type="Proteomes" id="UP001055712"/>
    </source>
</evidence>
<dbReference type="Proteomes" id="UP001055712">
    <property type="component" value="Unassembled WGS sequence"/>
</dbReference>
<sequence length="212" mass="22838">MADRPVGYLVINVLESAGHDNEDKPVWGDEFTQGHARVEIRGGSKTIKKITSTQAVADNGITWEEQLTLEVLPGASELRIMLCRPKGAERSSTSIVAACGIYMKDLLDAGPVDKYFELFKPGGGKAGGFIRVAISFLEPDQVRNGTLESEEEQQPARHAHSPVEEQPKQEDRRGVGRALVKLGLLAAGAAAVVVVAGKVRNKEGAVVTLRKK</sequence>
<evidence type="ECO:0008006" key="4">
    <source>
        <dbReference type="Google" id="ProtNLM"/>
    </source>
</evidence>
<proteinExistence type="predicted"/>
<feature type="region of interest" description="Disordered" evidence="1">
    <location>
        <begin position="145"/>
        <end position="172"/>
    </location>
</feature>
<comment type="caution">
    <text evidence="2">The sequence shown here is derived from an EMBL/GenBank/DDBJ whole genome shotgun (WGS) entry which is preliminary data.</text>
</comment>
<name>A0A9D4TLK6_CHLVU</name>
<dbReference type="AlphaFoldDB" id="A0A9D4TLK6"/>
<gene>
    <name evidence="2" type="ORF">D9Q98_007542</name>
</gene>
<organism evidence="2 3">
    <name type="scientific">Chlorella vulgaris</name>
    <name type="common">Green alga</name>
    <dbReference type="NCBI Taxonomy" id="3077"/>
    <lineage>
        <taxon>Eukaryota</taxon>
        <taxon>Viridiplantae</taxon>
        <taxon>Chlorophyta</taxon>
        <taxon>core chlorophytes</taxon>
        <taxon>Trebouxiophyceae</taxon>
        <taxon>Chlorellales</taxon>
        <taxon>Chlorellaceae</taxon>
        <taxon>Chlorella clade</taxon>
        <taxon>Chlorella</taxon>
    </lineage>
</organism>
<reference evidence="2" key="1">
    <citation type="journal article" date="2019" name="Plant J.">
        <title>Chlorella vulgaris genome assembly and annotation reveals the molecular basis for metabolic acclimation to high light conditions.</title>
        <authorList>
            <person name="Cecchin M."/>
            <person name="Marcolungo L."/>
            <person name="Rossato M."/>
            <person name="Girolomoni L."/>
            <person name="Cosentino E."/>
            <person name="Cuine S."/>
            <person name="Li-Beisson Y."/>
            <person name="Delledonne M."/>
            <person name="Ballottari M."/>
        </authorList>
    </citation>
    <scope>NUCLEOTIDE SEQUENCE</scope>
    <source>
        <strain evidence="2">211/11P</strain>
    </source>
</reference>
<protein>
    <recommendedName>
        <fullName evidence="4">C2 domain-containing protein</fullName>
    </recommendedName>
</protein>
<dbReference type="OrthoDB" id="566544at2759"/>
<reference evidence="2" key="2">
    <citation type="submission" date="2020-11" db="EMBL/GenBank/DDBJ databases">
        <authorList>
            <person name="Cecchin M."/>
            <person name="Marcolungo L."/>
            <person name="Rossato M."/>
            <person name="Girolomoni L."/>
            <person name="Cosentino E."/>
            <person name="Cuine S."/>
            <person name="Li-Beisson Y."/>
            <person name="Delledonne M."/>
            <person name="Ballottari M."/>
        </authorList>
    </citation>
    <scope>NUCLEOTIDE SEQUENCE</scope>
    <source>
        <strain evidence="2">211/11P</strain>
        <tissue evidence="2">Whole cell</tissue>
    </source>
</reference>
<evidence type="ECO:0000256" key="1">
    <source>
        <dbReference type="SAM" id="MobiDB-lite"/>
    </source>
</evidence>
<keyword evidence="3" id="KW-1185">Reference proteome</keyword>
<accession>A0A9D4TLK6</accession>